<name>A0A323U9G7_RHOPL</name>
<dbReference type="EMBL" id="QKQS01000042">
    <property type="protein sequence ID" value="PZA09091.1"/>
    <property type="molecule type" value="Genomic_DNA"/>
</dbReference>
<keyword evidence="2" id="KW-0378">Hydrolase</keyword>
<feature type="domain" description="HD/PDEase" evidence="1">
    <location>
        <begin position="27"/>
        <end position="135"/>
    </location>
</feature>
<dbReference type="InterPro" id="IPR052194">
    <property type="entry name" value="MESH1"/>
</dbReference>
<dbReference type="Pfam" id="PF13328">
    <property type="entry name" value="HD_4"/>
    <property type="match status" value="1"/>
</dbReference>
<dbReference type="PANTHER" id="PTHR46246">
    <property type="entry name" value="GUANOSINE-3',5'-BIS(DIPHOSPHATE) 3'-PYROPHOSPHOHYDROLASE MESH1"/>
    <property type="match status" value="1"/>
</dbReference>
<dbReference type="SMART" id="SM00471">
    <property type="entry name" value="HDc"/>
    <property type="match status" value="1"/>
</dbReference>
<dbReference type="SUPFAM" id="SSF109604">
    <property type="entry name" value="HD-domain/PDEase-like"/>
    <property type="match status" value="1"/>
</dbReference>
<evidence type="ECO:0000313" key="2">
    <source>
        <dbReference type="EMBL" id="PZA09091.1"/>
    </source>
</evidence>
<protein>
    <submittedName>
        <fullName evidence="2">Phosphohydrolase</fullName>
    </submittedName>
</protein>
<proteinExistence type="predicted"/>
<sequence length="178" mass="19799">MTDLVLVSRAADFAARCHAGQRRKGAAHEPYLNHLAEVAELLAVATDGGDAALVAAGWLHDTIEDTDTSRDNLVDRFNEDVAALVAECTDDMSLPRAQRKRHQVEHTPHLTPRARMIKLADKISNVRSLIFSPPDEWERERLVDYLDWAAQVAAGCRGINERLDHLFNETAARARAVL</sequence>
<dbReference type="GO" id="GO:0008893">
    <property type="term" value="F:guanosine-3',5'-bis(diphosphate) 3'-diphosphatase activity"/>
    <property type="evidence" value="ECO:0007669"/>
    <property type="project" value="TreeGrafter"/>
</dbReference>
<dbReference type="Proteomes" id="UP000248134">
    <property type="component" value="Unassembled WGS sequence"/>
</dbReference>
<comment type="caution">
    <text evidence="2">The sequence shown here is derived from an EMBL/GenBank/DDBJ whole genome shotgun (WGS) entry which is preliminary data.</text>
</comment>
<dbReference type="Gene3D" id="1.10.3210.10">
    <property type="entry name" value="Hypothetical protein af1432"/>
    <property type="match status" value="1"/>
</dbReference>
<dbReference type="OrthoDB" id="9802385at2"/>
<gene>
    <name evidence="2" type="ORF">DNX69_25730</name>
</gene>
<dbReference type="InterPro" id="IPR003607">
    <property type="entry name" value="HD/PDEase_dom"/>
</dbReference>
<dbReference type="PANTHER" id="PTHR46246:SF1">
    <property type="entry name" value="GUANOSINE-3',5'-BIS(DIPHOSPHATE) 3'-PYROPHOSPHOHYDROLASE MESH1"/>
    <property type="match status" value="1"/>
</dbReference>
<organism evidence="2 3">
    <name type="scientific">Rhodopseudomonas palustris</name>
    <dbReference type="NCBI Taxonomy" id="1076"/>
    <lineage>
        <taxon>Bacteria</taxon>
        <taxon>Pseudomonadati</taxon>
        <taxon>Pseudomonadota</taxon>
        <taxon>Alphaproteobacteria</taxon>
        <taxon>Hyphomicrobiales</taxon>
        <taxon>Nitrobacteraceae</taxon>
        <taxon>Rhodopseudomonas</taxon>
    </lineage>
</organism>
<evidence type="ECO:0000313" key="3">
    <source>
        <dbReference type="Proteomes" id="UP000248134"/>
    </source>
</evidence>
<accession>A0A323U9G7</accession>
<evidence type="ECO:0000259" key="1">
    <source>
        <dbReference type="SMART" id="SM00471"/>
    </source>
</evidence>
<dbReference type="AlphaFoldDB" id="A0A323U9G7"/>
<dbReference type="RefSeq" id="WP_110788855.1">
    <property type="nucleotide sequence ID" value="NZ_QKQS01000042.1"/>
</dbReference>
<reference evidence="2 3" key="1">
    <citation type="submission" date="2018-06" db="EMBL/GenBank/DDBJ databases">
        <title>Draft Whole-Genome Sequence of the purple photosynthetic bacterium Rhodospeudomonas palustris XCP.</title>
        <authorList>
            <person name="Rayyan A."/>
            <person name="Meyer T.E."/>
            <person name="Kyndt J.A."/>
        </authorList>
    </citation>
    <scope>NUCLEOTIDE SEQUENCE [LARGE SCALE GENOMIC DNA]</scope>
    <source>
        <strain evidence="2 3">XCP</strain>
    </source>
</reference>